<name>A0A173X3T0_9FIRM</name>
<dbReference type="EMBL" id="QTJW01000025">
    <property type="protein sequence ID" value="RGD67450.1"/>
    <property type="molecule type" value="Genomic_DNA"/>
</dbReference>
<evidence type="ECO:0000313" key="1">
    <source>
        <dbReference type="EMBL" id="CUN45235.1"/>
    </source>
</evidence>
<evidence type="ECO:0008006" key="7">
    <source>
        <dbReference type="Google" id="ProtNLM"/>
    </source>
</evidence>
<organism evidence="1 4">
    <name type="scientific">Hungatella hathewayi</name>
    <dbReference type="NCBI Taxonomy" id="154046"/>
    <lineage>
        <taxon>Bacteria</taxon>
        <taxon>Bacillati</taxon>
        <taxon>Bacillota</taxon>
        <taxon>Clostridia</taxon>
        <taxon>Lachnospirales</taxon>
        <taxon>Lachnospiraceae</taxon>
        <taxon>Hungatella</taxon>
    </lineage>
</organism>
<evidence type="ECO:0000313" key="2">
    <source>
        <dbReference type="EMBL" id="RGD67450.1"/>
    </source>
</evidence>
<protein>
    <recommendedName>
        <fullName evidence="7">Stress-response A/B barrel domain-containing protein</fullName>
    </recommendedName>
</protein>
<reference evidence="5 6" key="2">
    <citation type="submission" date="2018-08" db="EMBL/GenBank/DDBJ databases">
        <title>A genome reference for cultivated species of the human gut microbiota.</title>
        <authorList>
            <person name="Zou Y."/>
            <person name="Xue W."/>
            <person name="Luo G."/>
        </authorList>
    </citation>
    <scope>NUCLEOTIDE SEQUENCE [LARGE SCALE GENOMIC DNA]</scope>
    <source>
        <strain evidence="2 5">AF19-13AC</strain>
        <strain evidence="3 6">TM09-12</strain>
    </source>
</reference>
<dbReference type="AlphaFoldDB" id="A0A173X3T0"/>
<sequence>MKHYIIVKFSETVKEKEALYPEIEVLFKKAEKIEGIHQVSFYPSVIDLPNRYDFMILIELEREALAVFDASDIHRDWKAKYGSLLTAKTIFDCC</sequence>
<gene>
    <name evidence="2" type="ORF">DWX31_27430</name>
    <name evidence="3" type="ORF">DXD79_12325</name>
    <name evidence="1" type="ORF">ERS852407_00231</name>
</gene>
<dbReference type="EMBL" id="QSON01000005">
    <property type="protein sequence ID" value="RGJ04708.1"/>
    <property type="molecule type" value="Genomic_DNA"/>
</dbReference>
<accession>A0A173X3T0</accession>
<evidence type="ECO:0000313" key="6">
    <source>
        <dbReference type="Proteomes" id="UP000263014"/>
    </source>
</evidence>
<dbReference type="RefSeq" id="WP_002604221.1">
    <property type="nucleotide sequence ID" value="NZ_CABIXC010000001.1"/>
</dbReference>
<evidence type="ECO:0000313" key="3">
    <source>
        <dbReference type="EMBL" id="RGJ04708.1"/>
    </source>
</evidence>
<dbReference type="EMBL" id="CYZE01000001">
    <property type="protein sequence ID" value="CUN45235.1"/>
    <property type="molecule type" value="Genomic_DNA"/>
</dbReference>
<dbReference type="Gene3D" id="3.30.70.100">
    <property type="match status" value="1"/>
</dbReference>
<evidence type="ECO:0000313" key="4">
    <source>
        <dbReference type="Proteomes" id="UP000095651"/>
    </source>
</evidence>
<evidence type="ECO:0000313" key="5">
    <source>
        <dbReference type="Proteomes" id="UP000261023"/>
    </source>
</evidence>
<reference evidence="1 4" key="1">
    <citation type="submission" date="2015-09" db="EMBL/GenBank/DDBJ databases">
        <authorList>
            <consortium name="Pathogen Informatics"/>
        </authorList>
    </citation>
    <scope>NUCLEOTIDE SEQUENCE [LARGE SCALE GENOMIC DNA]</scope>
    <source>
        <strain evidence="1 4">2789STDY5608850</strain>
    </source>
</reference>
<dbReference type="Proteomes" id="UP000263014">
    <property type="component" value="Unassembled WGS sequence"/>
</dbReference>
<dbReference type="GeneID" id="86061994"/>
<dbReference type="Proteomes" id="UP000095651">
    <property type="component" value="Unassembled WGS sequence"/>
</dbReference>
<dbReference type="Proteomes" id="UP000261023">
    <property type="component" value="Unassembled WGS sequence"/>
</dbReference>
<proteinExistence type="predicted"/>
<dbReference type="OrthoDB" id="1956323at2"/>